<evidence type="ECO:0000313" key="1">
    <source>
        <dbReference type="EMBL" id="GHA92517.1"/>
    </source>
</evidence>
<protein>
    <submittedName>
        <fullName evidence="1">Uncharacterized protein</fullName>
    </submittedName>
</protein>
<keyword evidence="2" id="KW-1185">Reference proteome</keyword>
<sequence length="81" mass="9037">MDFTTDAFTSDFRARRIRRTPEHCARLAAKRLRAVRRRVLAGVETAGPPGPPARVPGRLRASSAHAVYELPHDAYGKDRGR</sequence>
<name>A0ABQ3DJ50_9ACTN</name>
<organism evidence="1 2">
    <name type="scientific">Streptomyces chryseus</name>
    <dbReference type="NCBI Taxonomy" id="68186"/>
    <lineage>
        <taxon>Bacteria</taxon>
        <taxon>Bacillati</taxon>
        <taxon>Actinomycetota</taxon>
        <taxon>Actinomycetes</taxon>
        <taxon>Kitasatosporales</taxon>
        <taxon>Streptomycetaceae</taxon>
        <taxon>Streptomyces</taxon>
    </lineage>
</organism>
<comment type="caution">
    <text evidence="1">The sequence shown here is derived from an EMBL/GenBank/DDBJ whole genome shotgun (WGS) entry which is preliminary data.</text>
</comment>
<dbReference type="Proteomes" id="UP000599437">
    <property type="component" value="Unassembled WGS sequence"/>
</dbReference>
<dbReference type="EMBL" id="BMVO01000003">
    <property type="protein sequence ID" value="GHA92517.1"/>
    <property type="molecule type" value="Genomic_DNA"/>
</dbReference>
<proteinExistence type="predicted"/>
<reference evidence="2" key="1">
    <citation type="journal article" date="2019" name="Int. J. Syst. Evol. Microbiol.">
        <title>The Global Catalogue of Microorganisms (GCM) 10K type strain sequencing project: providing services to taxonomists for standard genome sequencing and annotation.</title>
        <authorList>
            <consortium name="The Broad Institute Genomics Platform"/>
            <consortium name="The Broad Institute Genome Sequencing Center for Infectious Disease"/>
            <person name="Wu L."/>
            <person name="Ma J."/>
        </authorList>
    </citation>
    <scope>NUCLEOTIDE SEQUENCE [LARGE SCALE GENOMIC DNA]</scope>
    <source>
        <strain evidence="2">JCM 4737</strain>
    </source>
</reference>
<accession>A0ABQ3DJ50</accession>
<evidence type="ECO:0000313" key="2">
    <source>
        <dbReference type="Proteomes" id="UP000599437"/>
    </source>
</evidence>
<gene>
    <name evidence="1" type="ORF">GCM10010346_13920</name>
</gene>